<evidence type="ECO:0000313" key="8">
    <source>
        <dbReference type="Proteomes" id="UP000553648"/>
    </source>
</evidence>
<sequence>MDSYSDFTAKNLSSSANMSISLPGQAGLNATSGTPSMSISRLFPALLECFGIILCGYIAGRANIITSTQAKGLGNFVSRFALPALLFKNMVVLNFSNVNWSFLYSVLVAKAAVFFLVCILTLLVASPENRFSKAGLFPIFATQSNDFALGYPIVEALYQTTYPEYLQYIYLVAPISLMMLNPLGFIFCEIQKWRDNRTVPHSKIKIVGLALLRVLQNPIVFMVFIGIASNFILGQKIPEYLENFLDGLGSSFSGSALFYLGLTMVGQTKKLTKGMFVALILLITAKLLMMPFLCREMVELLDRSDSKVNHNSLSNYAFLYGVFPAAPGVAIFASQFNMEVGIITSGMVISTFVSAPIMYVSAWLLTIPSMDPNPLASALQNVSFDISIVSLISLTWSLTVVLLSKKYKQLPHMITTNLLVAQFVACIGMVVWNFIVKEKDITMQILVFIFLYSSLYSTYLWTGFLSFSLCLLKKRETVKIPIGFIIIAGWGIPTVLVGVLLIIGERNNTSIDSAFFYGKYQIITTAVILFISILMSGISLMCMNRNRQESSYEVLNPYSPRSRVEEVEVGGREQHHISATVSKPTPECCCSCQATNGELSCAKESKAESSAVTSNIPPIETVDQCVSRCSAQTCVLAQEEQLLQTGDKQLARHVLLCLLLIVGLFANLSSCLWWLFNREPGRLYVELQFFCAVFNFGQGFICFSIFGLDKHLIILPFKRRLAFFWGGKEPTGHTDPSVPEEIRMTCQQFVQYHRDHCVKSIVRGRRCGAKISTGIFFGCDLVNWLIQVGLASDRGEAVMYGDRLMKGGVIQHITNEFEFRDEHLYYRFVPK</sequence>
<dbReference type="Gene3D" id="1.10.10.10">
    <property type="entry name" value="Winged helix-like DNA-binding domain superfamily/Winged helix DNA-binding domain"/>
    <property type="match status" value="1"/>
</dbReference>
<feature type="transmembrane region" description="Helical" evidence="5">
    <location>
        <begin position="209"/>
        <end position="232"/>
    </location>
</feature>
<feature type="non-terminal residue" evidence="7">
    <location>
        <position position="1"/>
    </location>
</feature>
<dbReference type="Pfam" id="PF00610">
    <property type="entry name" value="DEP"/>
    <property type="match status" value="1"/>
</dbReference>
<feature type="transmembrane region" description="Helical" evidence="5">
    <location>
        <begin position="102"/>
        <end position="124"/>
    </location>
</feature>
<protein>
    <submittedName>
        <fullName evidence="7">GP155 protein</fullName>
    </submittedName>
</protein>
<dbReference type="InterPro" id="IPR051832">
    <property type="entry name" value="mTOR-Rac_regulators"/>
</dbReference>
<evidence type="ECO:0000256" key="1">
    <source>
        <dbReference type="ARBA" id="ARBA00004141"/>
    </source>
</evidence>
<dbReference type="GO" id="GO:0030514">
    <property type="term" value="P:negative regulation of BMP signaling pathway"/>
    <property type="evidence" value="ECO:0007669"/>
    <property type="project" value="TreeGrafter"/>
</dbReference>
<feature type="transmembrane region" description="Helical" evidence="5">
    <location>
        <begin position="244"/>
        <end position="262"/>
    </location>
</feature>
<dbReference type="PROSITE" id="PS50186">
    <property type="entry name" value="DEP"/>
    <property type="match status" value="1"/>
</dbReference>
<dbReference type="GO" id="GO:0055085">
    <property type="term" value="P:transmembrane transport"/>
    <property type="evidence" value="ECO:0007669"/>
    <property type="project" value="InterPro"/>
</dbReference>
<keyword evidence="2 5" id="KW-0812">Transmembrane</keyword>
<organism evidence="7 8">
    <name type="scientific">Serilophus lunatus</name>
    <name type="common">silver-breasted broadbill</name>
    <dbReference type="NCBI Taxonomy" id="239386"/>
    <lineage>
        <taxon>Eukaryota</taxon>
        <taxon>Metazoa</taxon>
        <taxon>Chordata</taxon>
        <taxon>Craniata</taxon>
        <taxon>Vertebrata</taxon>
        <taxon>Euteleostomi</taxon>
        <taxon>Archelosauria</taxon>
        <taxon>Archosauria</taxon>
        <taxon>Dinosauria</taxon>
        <taxon>Saurischia</taxon>
        <taxon>Theropoda</taxon>
        <taxon>Coelurosauria</taxon>
        <taxon>Aves</taxon>
        <taxon>Neognathae</taxon>
        <taxon>Neoaves</taxon>
        <taxon>Telluraves</taxon>
        <taxon>Australaves</taxon>
        <taxon>Passeriformes</taxon>
        <taxon>Eurylaimidae</taxon>
        <taxon>Serilophus</taxon>
    </lineage>
</organism>
<keyword evidence="8" id="KW-1185">Reference proteome</keyword>
<dbReference type="InterPro" id="IPR004776">
    <property type="entry name" value="Mem_transp_PIN-like"/>
</dbReference>
<dbReference type="SMART" id="SM00049">
    <property type="entry name" value="DEP"/>
    <property type="match status" value="1"/>
</dbReference>
<dbReference type="Pfam" id="PF03547">
    <property type="entry name" value="Mem_trans"/>
    <property type="match status" value="1"/>
</dbReference>
<feature type="non-terminal residue" evidence="7">
    <location>
        <position position="831"/>
    </location>
</feature>
<evidence type="ECO:0000313" key="7">
    <source>
        <dbReference type="EMBL" id="NXM72029.1"/>
    </source>
</evidence>
<dbReference type="AlphaFoldDB" id="A0A7L1D4Z4"/>
<feature type="transmembrane region" description="Helical" evidence="5">
    <location>
        <begin position="42"/>
        <end position="64"/>
    </location>
</feature>
<feature type="transmembrane region" description="Helical" evidence="5">
    <location>
        <begin position="274"/>
        <end position="293"/>
    </location>
</feature>
<dbReference type="OrthoDB" id="2133778at2759"/>
<dbReference type="EMBL" id="VXBA01003089">
    <property type="protein sequence ID" value="NXM72029.1"/>
    <property type="molecule type" value="Genomic_DNA"/>
</dbReference>
<proteinExistence type="predicted"/>
<reference evidence="7 8" key="1">
    <citation type="submission" date="2019-09" db="EMBL/GenBank/DDBJ databases">
        <title>Bird 10,000 Genomes (B10K) Project - Family phase.</title>
        <authorList>
            <person name="Zhang G."/>
        </authorList>
    </citation>
    <scope>NUCLEOTIDE SEQUENCE [LARGE SCALE GENOMIC DNA]</scope>
    <source>
        <strain evidence="7">B10K-DU-002-03</strain>
        <tissue evidence="7">Muscle</tissue>
    </source>
</reference>
<feature type="transmembrane region" description="Helical" evidence="5">
    <location>
        <begin position="340"/>
        <end position="366"/>
    </location>
</feature>
<keyword evidence="3 5" id="KW-1133">Transmembrane helix</keyword>
<name>A0A7L1D4Z4_9PASS</name>
<feature type="transmembrane region" description="Helical" evidence="5">
    <location>
        <begin position="687"/>
        <end position="708"/>
    </location>
</feature>
<dbReference type="InterPro" id="IPR036388">
    <property type="entry name" value="WH-like_DNA-bd_sf"/>
</dbReference>
<evidence type="ECO:0000259" key="6">
    <source>
        <dbReference type="PROSITE" id="PS50186"/>
    </source>
</evidence>
<dbReference type="GO" id="GO:0016020">
    <property type="term" value="C:membrane"/>
    <property type="evidence" value="ECO:0007669"/>
    <property type="project" value="UniProtKB-SubCell"/>
</dbReference>
<gene>
    <name evidence="7" type="primary">Gpr155</name>
    <name evidence="7" type="ORF">SERLUN_R03284</name>
</gene>
<feature type="transmembrane region" description="Helical" evidence="5">
    <location>
        <begin position="482"/>
        <end position="503"/>
    </location>
</feature>
<evidence type="ECO:0000256" key="4">
    <source>
        <dbReference type="ARBA" id="ARBA00023136"/>
    </source>
</evidence>
<feature type="transmembrane region" description="Helical" evidence="5">
    <location>
        <begin position="166"/>
        <end position="188"/>
    </location>
</feature>
<feature type="transmembrane region" description="Helical" evidence="5">
    <location>
        <begin position="654"/>
        <end position="675"/>
    </location>
</feature>
<comment type="caution">
    <text evidence="7">The sequence shown here is derived from an EMBL/GenBank/DDBJ whole genome shotgun (WGS) entry which is preliminary data.</text>
</comment>
<feature type="transmembrane region" description="Helical" evidence="5">
    <location>
        <begin position="386"/>
        <end position="404"/>
    </location>
</feature>
<dbReference type="CDD" id="cd04443">
    <property type="entry name" value="DEP_GPR155"/>
    <property type="match status" value="1"/>
</dbReference>
<feature type="transmembrane region" description="Helical" evidence="5">
    <location>
        <begin position="313"/>
        <end position="333"/>
    </location>
</feature>
<dbReference type="InterPro" id="IPR036390">
    <property type="entry name" value="WH_DNA-bd_sf"/>
</dbReference>
<feature type="transmembrane region" description="Helical" evidence="5">
    <location>
        <begin position="523"/>
        <end position="543"/>
    </location>
</feature>
<keyword evidence="4 5" id="KW-0472">Membrane</keyword>
<feature type="transmembrane region" description="Helical" evidence="5">
    <location>
        <begin position="76"/>
        <end position="96"/>
    </location>
</feature>
<dbReference type="PANTHER" id="PTHR22829">
    <property type="entry name" value="DEP DOMAIN PROTEIN"/>
    <property type="match status" value="1"/>
</dbReference>
<dbReference type="Proteomes" id="UP000553648">
    <property type="component" value="Unassembled WGS sequence"/>
</dbReference>
<accession>A0A7L1D4Z4</accession>
<feature type="transmembrane region" description="Helical" evidence="5">
    <location>
        <begin position="416"/>
        <end position="435"/>
    </location>
</feature>
<feature type="transmembrane region" description="Helical" evidence="5">
    <location>
        <begin position="441"/>
        <end position="461"/>
    </location>
</feature>
<evidence type="ECO:0000256" key="3">
    <source>
        <dbReference type="ARBA" id="ARBA00022989"/>
    </source>
</evidence>
<dbReference type="InterPro" id="IPR000591">
    <property type="entry name" value="DEP_dom"/>
</dbReference>
<dbReference type="Gene3D" id="1.20.1070.10">
    <property type="entry name" value="Rhodopsin 7-helix transmembrane proteins"/>
    <property type="match status" value="1"/>
</dbReference>
<dbReference type="InterPro" id="IPR037368">
    <property type="entry name" value="GPR155_DEP"/>
</dbReference>
<evidence type="ECO:0000256" key="5">
    <source>
        <dbReference type="SAM" id="Phobius"/>
    </source>
</evidence>
<dbReference type="GO" id="GO:0035556">
    <property type="term" value="P:intracellular signal transduction"/>
    <property type="evidence" value="ECO:0007669"/>
    <property type="project" value="InterPro"/>
</dbReference>
<feature type="domain" description="DEP" evidence="6">
    <location>
        <begin position="776"/>
        <end position="830"/>
    </location>
</feature>
<dbReference type="PANTHER" id="PTHR22829:SF5">
    <property type="entry name" value="INTEGRAL MEMBRANE PROTEIN GPR155"/>
    <property type="match status" value="1"/>
</dbReference>
<comment type="subcellular location">
    <subcellularLocation>
        <location evidence="1">Membrane</location>
        <topology evidence="1">Multi-pass membrane protein</topology>
    </subcellularLocation>
</comment>
<dbReference type="SUPFAM" id="SSF46785">
    <property type="entry name" value="Winged helix' DNA-binding domain"/>
    <property type="match status" value="1"/>
</dbReference>
<evidence type="ECO:0000256" key="2">
    <source>
        <dbReference type="ARBA" id="ARBA00022692"/>
    </source>
</evidence>